<keyword evidence="3 4" id="KW-0732">Signal</keyword>
<dbReference type="Proteomes" id="UP000245212">
    <property type="component" value="Unassembled WGS sequence"/>
</dbReference>
<evidence type="ECO:0000256" key="2">
    <source>
        <dbReference type="ARBA" id="ARBA00022448"/>
    </source>
</evidence>
<dbReference type="PANTHER" id="PTHR30290">
    <property type="entry name" value="PERIPLASMIC BINDING COMPONENT OF ABC TRANSPORTER"/>
    <property type="match status" value="1"/>
</dbReference>
<sequence>MGLQIWKRLGAAAGMSVLLGSISVPTLADEAVKRGGTLRYGTVSEVASLDPHVAGGSAWRALVGVLYSPLVTYDKNGDIVPALAANWEQPDPQTLVFHLREDARFQDGSPVTADDVRFSLERIVDPATGATLRANLQGARIETPDARTIRISKDSPDVTLLSVLALTEAAIVPKQWVQGGANLKVEANGAGPFRLASYEPSVRASLERNPSYYVEDQPYLEGVDFRMIKSDDARVNALRSQSLDMIDFVPWKDIASLSRNPAFEVDTAGGAFMSVWFNATRKPFDDPRVRQAVSYALDRDAVSKAAFFGHGTPITGAPTASDSQYFNPGFEGTYNRDLDKARALLAEAGYPDGLDMLLLVFQGLGIYTTTAQILQANLKEAGINLTLEPVEWATLVERKNRGDYDAMIYGVSVKLPDPDAYAYYLGADSSFWAKPIGYRDDQLEQLLAQGRAQTDPEQRKLIYRDVEQRVLETSPWVFINWREQAQGYARKVQGYQQLGGALSESSPAISLPTIWIK</sequence>
<dbReference type="Pfam" id="PF00496">
    <property type="entry name" value="SBP_bac_5"/>
    <property type="match status" value="1"/>
</dbReference>
<dbReference type="InterPro" id="IPR000914">
    <property type="entry name" value="SBP_5_dom"/>
</dbReference>
<dbReference type="GO" id="GO:0030288">
    <property type="term" value="C:outer membrane-bounded periplasmic space"/>
    <property type="evidence" value="ECO:0007669"/>
    <property type="project" value="UniProtKB-ARBA"/>
</dbReference>
<keyword evidence="2" id="KW-0813">Transport</keyword>
<dbReference type="PIRSF" id="PIRSF002741">
    <property type="entry name" value="MppA"/>
    <property type="match status" value="1"/>
</dbReference>
<feature type="signal peptide" evidence="4">
    <location>
        <begin position="1"/>
        <end position="28"/>
    </location>
</feature>
<dbReference type="AlphaFoldDB" id="A0A2V1K0W8"/>
<dbReference type="Gene3D" id="3.10.105.10">
    <property type="entry name" value="Dipeptide-binding Protein, Domain 3"/>
    <property type="match status" value="1"/>
</dbReference>
<dbReference type="Gene3D" id="3.40.190.10">
    <property type="entry name" value="Periplasmic binding protein-like II"/>
    <property type="match status" value="1"/>
</dbReference>
<organism evidence="6 7">
    <name type="scientific">Corticimicrobacter populi</name>
    <dbReference type="NCBI Taxonomy" id="2175229"/>
    <lineage>
        <taxon>Bacteria</taxon>
        <taxon>Pseudomonadati</taxon>
        <taxon>Pseudomonadota</taxon>
        <taxon>Betaproteobacteria</taxon>
        <taxon>Burkholderiales</taxon>
        <taxon>Alcaligenaceae</taxon>
        <taxon>Corticimicrobacter</taxon>
    </lineage>
</organism>
<dbReference type="GO" id="GO:1904680">
    <property type="term" value="F:peptide transmembrane transporter activity"/>
    <property type="evidence" value="ECO:0007669"/>
    <property type="project" value="TreeGrafter"/>
</dbReference>
<evidence type="ECO:0000313" key="7">
    <source>
        <dbReference type="Proteomes" id="UP000245212"/>
    </source>
</evidence>
<name>A0A2V1K0W8_9BURK</name>
<dbReference type="GO" id="GO:0015833">
    <property type="term" value="P:peptide transport"/>
    <property type="evidence" value="ECO:0007669"/>
    <property type="project" value="TreeGrafter"/>
</dbReference>
<proteinExistence type="inferred from homology"/>
<evidence type="ECO:0000256" key="4">
    <source>
        <dbReference type="SAM" id="SignalP"/>
    </source>
</evidence>
<evidence type="ECO:0000256" key="3">
    <source>
        <dbReference type="ARBA" id="ARBA00022729"/>
    </source>
</evidence>
<feature type="chain" id="PRO_5015863423" evidence="4">
    <location>
        <begin position="29"/>
        <end position="517"/>
    </location>
</feature>
<dbReference type="RefSeq" id="WP_109062890.1">
    <property type="nucleotide sequence ID" value="NZ_QETA01000007.1"/>
</dbReference>
<protein>
    <submittedName>
        <fullName evidence="6">Twin-arginine translocation pathway signal</fullName>
    </submittedName>
</protein>
<evidence type="ECO:0000313" key="6">
    <source>
        <dbReference type="EMBL" id="PWF21547.1"/>
    </source>
</evidence>
<dbReference type="SUPFAM" id="SSF53850">
    <property type="entry name" value="Periplasmic binding protein-like II"/>
    <property type="match status" value="1"/>
</dbReference>
<comment type="caution">
    <text evidence="6">The sequence shown here is derived from an EMBL/GenBank/DDBJ whole genome shotgun (WGS) entry which is preliminary data.</text>
</comment>
<accession>A0A2V1K0W8</accession>
<dbReference type="EMBL" id="QETA01000007">
    <property type="protein sequence ID" value="PWF21547.1"/>
    <property type="molecule type" value="Genomic_DNA"/>
</dbReference>
<reference evidence="7" key="1">
    <citation type="submission" date="2018-05" db="EMBL/GenBank/DDBJ databases">
        <authorList>
            <person name="Li Y."/>
        </authorList>
    </citation>
    <scope>NUCLEOTIDE SEQUENCE [LARGE SCALE GENOMIC DNA]</scope>
    <source>
        <strain evidence="7">3d-2-2</strain>
    </source>
</reference>
<comment type="similarity">
    <text evidence="1">Belongs to the bacterial solute-binding protein 5 family.</text>
</comment>
<evidence type="ECO:0000259" key="5">
    <source>
        <dbReference type="Pfam" id="PF00496"/>
    </source>
</evidence>
<dbReference type="PANTHER" id="PTHR30290:SF9">
    <property type="entry name" value="OLIGOPEPTIDE-BINDING PROTEIN APPA"/>
    <property type="match status" value="1"/>
</dbReference>
<gene>
    <name evidence="6" type="ORF">DD235_14960</name>
</gene>
<keyword evidence="7" id="KW-1185">Reference proteome</keyword>
<dbReference type="InterPro" id="IPR039424">
    <property type="entry name" value="SBP_5"/>
</dbReference>
<dbReference type="GO" id="GO:0043190">
    <property type="term" value="C:ATP-binding cassette (ABC) transporter complex"/>
    <property type="evidence" value="ECO:0007669"/>
    <property type="project" value="InterPro"/>
</dbReference>
<feature type="domain" description="Solute-binding protein family 5" evidence="5">
    <location>
        <begin position="79"/>
        <end position="428"/>
    </location>
</feature>
<dbReference type="InterPro" id="IPR030678">
    <property type="entry name" value="Peptide/Ni-bd"/>
</dbReference>
<evidence type="ECO:0000256" key="1">
    <source>
        <dbReference type="ARBA" id="ARBA00005695"/>
    </source>
</evidence>